<evidence type="ECO:0000313" key="13">
    <source>
        <dbReference type="EMBL" id="VEL11580.1"/>
    </source>
</evidence>
<sequence length="329" mass="37435">MITFPAILPHQFILTHPFRKSAWRDHDALPNLFSSSFRNRCKVISADKMATRKQGTNSPSCSYAELATTPIDCAFIHSAAECGSEINTISGEVCREPLHPQPVILNSPSQRRSLMINSPCKPTHFDRFKMGLKRLLDHSTVHGLSHVSTAKSRLGRAAWFCLWLAGLTGFIFNMALIVERYISCPVLINNIEDYETFEWPDLTFCNPTTPYVLQNPEIKAKWLKLVEKARQTVDNLPRHEIFKELDQFEWSEIAVQTLVFSTISADEFRIGLVNEMLHFAAADVGRPGIALSMEENGKLIYLHSPLSDYAYTQFIQKRFNIPCITFQII</sequence>
<evidence type="ECO:0000313" key="14">
    <source>
        <dbReference type="Proteomes" id="UP000784294"/>
    </source>
</evidence>
<evidence type="ECO:0000256" key="4">
    <source>
        <dbReference type="ARBA" id="ARBA00022692"/>
    </source>
</evidence>
<evidence type="ECO:0000256" key="2">
    <source>
        <dbReference type="ARBA" id="ARBA00022448"/>
    </source>
</evidence>
<evidence type="ECO:0000256" key="11">
    <source>
        <dbReference type="RuleBase" id="RU000679"/>
    </source>
</evidence>
<keyword evidence="14" id="KW-1185">Reference proteome</keyword>
<comment type="caution">
    <text evidence="13">The sequence shown here is derived from an EMBL/GenBank/DDBJ whole genome shotgun (WGS) entry which is preliminary data.</text>
</comment>
<dbReference type="InterPro" id="IPR001873">
    <property type="entry name" value="ENaC"/>
</dbReference>
<keyword evidence="5 12" id="KW-1133">Transmembrane helix</keyword>
<keyword evidence="7 11" id="KW-0406">Ion transport</keyword>
<comment type="similarity">
    <text evidence="11">Belongs to the amiloride-sensitive sodium channel (TC 1.A.6) family.</text>
</comment>
<gene>
    <name evidence="13" type="ORF">PXEA_LOCUS5020</name>
</gene>
<evidence type="ECO:0000256" key="7">
    <source>
        <dbReference type="ARBA" id="ARBA00023065"/>
    </source>
</evidence>
<reference evidence="13" key="1">
    <citation type="submission" date="2018-11" db="EMBL/GenBank/DDBJ databases">
        <authorList>
            <consortium name="Pathogen Informatics"/>
        </authorList>
    </citation>
    <scope>NUCLEOTIDE SEQUENCE</scope>
</reference>
<dbReference type="EMBL" id="CAAALY010012229">
    <property type="protein sequence ID" value="VEL11580.1"/>
    <property type="molecule type" value="Genomic_DNA"/>
</dbReference>
<accession>A0A448WH52</accession>
<keyword evidence="8 12" id="KW-0472">Membrane</keyword>
<keyword evidence="9 11" id="KW-0739">Sodium transport</keyword>
<evidence type="ECO:0000256" key="3">
    <source>
        <dbReference type="ARBA" id="ARBA00022461"/>
    </source>
</evidence>
<evidence type="ECO:0000256" key="6">
    <source>
        <dbReference type="ARBA" id="ARBA00023053"/>
    </source>
</evidence>
<evidence type="ECO:0000256" key="9">
    <source>
        <dbReference type="ARBA" id="ARBA00023201"/>
    </source>
</evidence>
<keyword evidence="10 11" id="KW-0407">Ion channel</keyword>
<keyword evidence="3 11" id="KW-0894">Sodium channel</keyword>
<organism evidence="13 14">
    <name type="scientific">Protopolystoma xenopodis</name>
    <dbReference type="NCBI Taxonomy" id="117903"/>
    <lineage>
        <taxon>Eukaryota</taxon>
        <taxon>Metazoa</taxon>
        <taxon>Spiralia</taxon>
        <taxon>Lophotrochozoa</taxon>
        <taxon>Platyhelminthes</taxon>
        <taxon>Monogenea</taxon>
        <taxon>Polyopisthocotylea</taxon>
        <taxon>Polystomatidea</taxon>
        <taxon>Polystomatidae</taxon>
        <taxon>Protopolystoma</taxon>
    </lineage>
</organism>
<dbReference type="OrthoDB" id="6021021at2759"/>
<name>A0A448WH52_9PLAT</name>
<comment type="subcellular location">
    <subcellularLocation>
        <location evidence="1">Membrane</location>
        <topology evidence="1">Multi-pass membrane protein</topology>
    </subcellularLocation>
</comment>
<keyword evidence="4 11" id="KW-0812">Transmembrane</keyword>
<keyword evidence="6" id="KW-0915">Sodium</keyword>
<evidence type="ECO:0000256" key="1">
    <source>
        <dbReference type="ARBA" id="ARBA00004141"/>
    </source>
</evidence>
<dbReference type="GO" id="GO:0016020">
    <property type="term" value="C:membrane"/>
    <property type="evidence" value="ECO:0007669"/>
    <property type="project" value="UniProtKB-SubCell"/>
</dbReference>
<feature type="transmembrane region" description="Helical" evidence="12">
    <location>
        <begin position="157"/>
        <end position="178"/>
    </location>
</feature>
<dbReference type="Proteomes" id="UP000784294">
    <property type="component" value="Unassembled WGS sequence"/>
</dbReference>
<evidence type="ECO:0000256" key="5">
    <source>
        <dbReference type="ARBA" id="ARBA00022989"/>
    </source>
</evidence>
<dbReference type="Pfam" id="PF00858">
    <property type="entry name" value="ASC"/>
    <property type="match status" value="1"/>
</dbReference>
<dbReference type="AlphaFoldDB" id="A0A448WH52"/>
<evidence type="ECO:0000256" key="10">
    <source>
        <dbReference type="ARBA" id="ARBA00023303"/>
    </source>
</evidence>
<dbReference type="GO" id="GO:0005272">
    <property type="term" value="F:sodium channel activity"/>
    <property type="evidence" value="ECO:0007669"/>
    <property type="project" value="UniProtKB-KW"/>
</dbReference>
<proteinExistence type="inferred from homology"/>
<evidence type="ECO:0000256" key="8">
    <source>
        <dbReference type="ARBA" id="ARBA00023136"/>
    </source>
</evidence>
<protein>
    <submittedName>
        <fullName evidence="13">Uncharacterized protein</fullName>
    </submittedName>
</protein>
<keyword evidence="2 11" id="KW-0813">Transport</keyword>
<evidence type="ECO:0000256" key="12">
    <source>
        <dbReference type="SAM" id="Phobius"/>
    </source>
</evidence>